<dbReference type="Gene3D" id="1.10.600.10">
    <property type="entry name" value="Farnesyl Diphosphate Synthase"/>
    <property type="match status" value="1"/>
</dbReference>
<reference evidence="2" key="2">
    <citation type="submission" date="2020-05" db="UniProtKB">
        <authorList>
            <consortium name="EnsemblMetazoa"/>
        </authorList>
    </citation>
    <scope>IDENTIFICATION</scope>
</reference>
<dbReference type="OrthoDB" id="9983019at2759"/>
<reference evidence="1 3" key="1">
    <citation type="journal article" date="2014" name="BMC Genomics">
        <title>Genome sequence of Anopheles sinensis provides insight into genetics basis of mosquito competence for malaria parasites.</title>
        <authorList>
            <person name="Zhou D."/>
            <person name="Zhang D."/>
            <person name="Ding G."/>
            <person name="Shi L."/>
            <person name="Hou Q."/>
            <person name="Ye Y."/>
            <person name="Xu Y."/>
            <person name="Zhou H."/>
            <person name="Xiong C."/>
            <person name="Li S."/>
            <person name="Yu J."/>
            <person name="Hong S."/>
            <person name="Yu X."/>
            <person name="Zou P."/>
            <person name="Chen C."/>
            <person name="Chang X."/>
            <person name="Wang W."/>
            <person name="Lv Y."/>
            <person name="Sun Y."/>
            <person name="Ma L."/>
            <person name="Shen B."/>
            <person name="Zhu C."/>
        </authorList>
    </citation>
    <scope>NUCLEOTIDE SEQUENCE [LARGE SCALE GENOMIC DNA]</scope>
</reference>
<dbReference type="EnsemblMetazoa" id="ASIC000954-RA">
    <property type="protein sequence ID" value="ASIC000954-PA"/>
    <property type="gene ID" value="ASIC000954"/>
</dbReference>
<gene>
    <name evidence="1" type="ORF">ZHAS_00000954</name>
</gene>
<dbReference type="STRING" id="74873.A0A084VAU1"/>
<dbReference type="AlphaFoldDB" id="A0A084VAU1"/>
<sequence length="426" mass="47142">MFLKNHSIVPTYEHRRYNSSTSGQFQAKLAIKNVPGPDWNRTIRDAENLVGYESSFRSLREFLGNENAVIGLKLQERISCMHPLFNVSKNIPYLDDKLLAWGLLVLLVSKATAHGSDVQIADHKRGNAGVLQSQRTLAQVTETVRTSQLVHQAIQNLQSCGNAGNDLSGDSDMVYGNKIALLGGDCLLARAFQQVSTLRNQELILLMSSALRDLTESNFIGDRDDQNNPLPGKPLSGVNVYTEDVDSLDELNFGDLDDNIAPLQVQGNLGSAEREWSLRNLLAGGSLLGKGCQGTIMLAGHQEHLQRRGYLFGRHLALAWQASLDLQPFLGTRLLEGAKFSLVSAPILFHLEREETLYEEIEKGIQSVDNINYAKVHRIVAQGPGVEKTKVLQRKHSALATRILHELPLTDARVALENILLAMQEL</sequence>
<dbReference type="EMBL" id="ATLV01004460">
    <property type="status" value="NOT_ANNOTATED_CDS"/>
    <property type="molecule type" value="Genomic_DNA"/>
</dbReference>
<dbReference type="EMBL" id="ATLV01004461">
    <property type="status" value="NOT_ANNOTATED_CDS"/>
    <property type="molecule type" value="Genomic_DNA"/>
</dbReference>
<evidence type="ECO:0000313" key="3">
    <source>
        <dbReference type="Proteomes" id="UP000030765"/>
    </source>
</evidence>
<organism evidence="1">
    <name type="scientific">Anopheles sinensis</name>
    <name type="common">Mosquito</name>
    <dbReference type="NCBI Taxonomy" id="74873"/>
    <lineage>
        <taxon>Eukaryota</taxon>
        <taxon>Metazoa</taxon>
        <taxon>Ecdysozoa</taxon>
        <taxon>Arthropoda</taxon>
        <taxon>Hexapoda</taxon>
        <taxon>Insecta</taxon>
        <taxon>Pterygota</taxon>
        <taxon>Neoptera</taxon>
        <taxon>Endopterygota</taxon>
        <taxon>Diptera</taxon>
        <taxon>Nematocera</taxon>
        <taxon>Culicoidea</taxon>
        <taxon>Culicidae</taxon>
        <taxon>Anophelinae</taxon>
        <taxon>Anopheles</taxon>
    </lineage>
</organism>
<dbReference type="VEuPathDB" id="VectorBase:ASIS019523"/>
<dbReference type="GO" id="GO:0005739">
    <property type="term" value="C:mitochondrion"/>
    <property type="evidence" value="ECO:0007669"/>
    <property type="project" value="TreeGrafter"/>
</dbReference>
<dbReference type="Proteomes" id="UP000030765">
    <property type="component" value="Unassembled WGS sequence"/>
</dbReference>
<dbReference type="GO" id="GO:1990234">
    <property type="term" value="C:transferase complex"/>
    <property type="evidence" value="ECO:0007669"/>
    <property type="project" value="TreeGrafter"/>
</dbReference>
<accession>A0A084VAU1</accession>
<dbReference type="SUPFAM" id="SSF48576">
    <property type="entry name" value="Terpenoid synthases"/>
    <property type="match status" value="1"/>
</dbReference>
<dbReference type="VEuPathDB" id="VectorBase:ASIC000954"/>
<protein>
    <recommendedName>
        <fullName evidence="4">Decaprenyl-diphosphate synthase subunit 2</fullName>
    </recommendedName>
</protein>
<dbReference type="GO" id="GO:0004659">
    <property type="term" value="F:prenyltransferase activity"/>
    <property type="evidence" value="ECO:0007669"/>
    <property type="project" value="TreeGrafter"/>
</dbReference>
<keyword evidence="3" id="KW-1185">Reference proteome</keyword>
<dbReference type="GO" id="GO:0008299">
    <property type="term" value="P:isoprenoid biosynthetic process"/>
    <property type="evidence" value="ECO:0007669"/>
    <property type="project" value="TreeGrafter"/>
</dbReference>
<proteinExistence type="predicted"/>
<evidence type="ECO:0008006" key="4">
    <source>
        <dbReference type="Google" id="ProtNLM"/>
    </source>
</evidence>
<dbReference type="InterPro" id="IPR008949">
    <property type="entry name" value="Isoprenoid_synthase_dom_sf"/>
</dbReference>
<dbReference type="EMBL" id="KE524214">
    <property type="protein sequence ID" value="KFB35085.1"/>
    <property type="molecule type" value="Genomic_DNA"/>
</dbReference>
<dbReference type="GO" id="GO:0006744">
    <property type="term" value="P:ubiquinone biosynthetic process"/>
    <property type="evidence" value="ECO:0007669"/>
    <property type="project" value="TreeGrafter"/>
</dbReference>
<evidence type="ECO:0000313" key="1">
    <source>
        <dbReference type="EMBL" id="KFB35085.1"/>
    </source>
</evidence>
<dbReference type="OMA" id="YPTSYFS"/>
<evidence type="ECO:0000313" key="2">
    <source>
        <dbReference type="EnsemblMetazoa" id="ASIC000954-PA"/>
    </source>
</evidence>
<dbReference type="PANTHER" id="PTHR12001:SF55">
    <property type="entry name" value="ALL TRANS-POLYPRENYL-DIPHOSPHATE SYNTHASE PDSS2"/>
    <property type="match status" value="1"/>
</dbReference>
<name>A0A084VAU1_ANOSI</name>
<dbReference type="PANTHER" id="PTHR12001">
    <property type="entry name" value="GERANYLGERANYL PYROPHOSPHATE SYNTHASE"/>
    <property type="match status" value="1"/>
</dbReference>